<dbReference type="GO" id="GO:0006597">
    <property type="term" value="P:spermine biosynthetic process"/>
    <property type="evidence" value="ECO:0007669"/>
    <property type="project" value="InterPro"/>
</dbReference>
<gene>
    <name evidence="3" type="ORF">LSAA_13163</name>
</gene>
<dbReference type="SUPFAM" id="SSF53335">
    <property type="entry name" value="S-adenosyl-L-methionine-dependent methyltransferases"/>
    <property type="match status" value="1"/>
</dbReference>
<dbReference type="Pfam" id="PF17284">
    <property type="entry name" value="Spermine_synt_N"/>
    <property type="match status" value="1"/>
</dbReference>
<dbReference type="AlphaFoldDB" id="A0A7R8D4L1"/>
<dbReference type="InterPro" id="IPR029063">
    <property type="entry name" value="SAM-dependent_MTases_sf"/>
</dbReference>
<dbReference type="PANTHER" id="PTHR46315:SF1">
    <property type="entry name" value="SPERMINE SYNTHASE"/>
    <property type="match status" value="1"/>
</dbReference>
<dbReference type="InterPro" id="IPR030373">
    <property type="entry name" value="PABS_CS"/>
</dbReference>
<dbReference type="PANTHER" id="PTHR46315">
    <property type="entry name" value="SPERMINE SYNTHASE"/>
    <property type="match status" value="1"/>
</dbReference>
<accession>A0A7R8D4L1</accession>
<dbReference type="HAMAP" id="MF_00198">
    <property type="entry name" value="Spermidine_synth"/>
    <property type="match status" value="1"/>
</dbReference>
<organism evidence="3 4">
    <name type="scientific">Lepeophtheirus salmonis</name>
    <name type="common">Salmon louse</name>
    <name type="synonym">Caligus salmonis</name>
    <dbReference type="NCBI Taxonomy" id="72036"/>
    <lineage>
        <taxon>Eukaryota</taxon>
        <taxon>Metazoa</taxon>
        <taxon>Ecdysozoa</taxon>
        <taxon>Arthropoda</taxon>
        <taxon>Crustacea</taxon>
        <taxon>Multicrustacea</taxon>
        <taxon>Hexanauplia</taxon>
        <taxon>Copepoda</taxon>
        <taxon>Siphonostomatoida</taxon>
        <taxon>Caligidae</taxon>
        <taxon>Lepeophtheirus</taxon>
    </lineage>
</organism>
<dbReference type="Pfam" id="PF01564">
    <property type="entry name" value="Spermine_synth"/>
    <property type="match status" value="1"/>
</dbReference>
<dbReference type="InterPro" id="IPR035246">
    <property type="entry name" value="Spermidine_synt_N"/>
</dbReference>
<dbReference type="InterPro" id="IPR037163">
    <property type="entry name" value="Spermidine_synt_N_sf"/>
</dbReference>
<proteinExistence type="inferred from homology"/>
<name>A0A7R8D4L1_LEPSM</name>
<protein>
    <submittedName>
        <fullName evidence="3">SMS</fullName>
        <ecNumber evidence="3">2.5.1.22</ecNumber>
    </submittedName>
</protein>
<dbReference type="EMBL" id="HG994586">
    <property type="protein sequence ID" value="CAF2996911.1"/>
    <property type="molecule type" value="Genomic_DNA"/>
</dbReference>
<dbReference type="PROSITE" id="PS51006">
    <property type="entry name" value="PABS_2"/>
    <property type="match status" value="1"/>
</dbReference>
<comment type="similarity">
    <text evidence="1">Belongs to the spermidine/spermine synthase family.</text>
</comment>
<keyword evidence="4" id="KW-1185">Reference proteome</keyword>
<sequence>MIHSHSRKNRWCIGKNIFHSDLNRSSLIKKLGIKKIVAMVQKVYTVLFDYRLDIIPTDKDIQEHVVSPLQKVLNVVLTTEKKVEDPAATVAYQFIGGGFFVLLRIYDKDSSDEQVLMTLMIESKKPIDLNENGLELGNLKSNLSCRMGLTLKDVHLVGSFNRCQKESPYLRSSDSRVQEYRYKEILFSEKSPFQYVQIVDTYDFGKMLILDNMPNLSEVDTVSYTHNLMGLPLGLGPKYKDANILILGGGDGALLKEIFSQPHKPAMVTMLEIDEMVMDAVNTHMPSVSGPYLKKDFREGPNHKIIVGDAIEFMENELAKGAQYDIIFGDLTDVPISTSDNDVDTWNFIKTIVGLAIPLLKAETGYYLTHCNGANVPEVLQAYEKFIKSIHNGKCTFTSSQAFVDSFLEIWVYYQVQRHV</sequence>
<evidence type="ECO:0000313" key="4">
    <source>
        <dbReference type="Proteomes" id="UP000675881"/>
    </source>
</evidence>
<dbReference type="Gene3D" id="3.40.50.150">
    <property type="entry name" value="Vaccinia Virus protein VP39"/>
    <property type="match status" value="1"/>
</dbReference>
<keyword evidence="2 3" id="KW-0808">Transferase</keyword>
<evidence type="ECO:0000256" key="2">
    <source>
        <dbReference type="ARBA" id="ARBA00022679"/>
    </source>
</evidence>
<reference evidence="3" key="1">
    <citation type="submission" date="2021-02" db="EMBL/GenBank/DDBJ databases">
        <authorList>
            <person name="Bekaert M."/>
        </authorList>
    </citation>
    <scope>NUCLEOTIDE SEQUENCE</scope>
    <source>
        <strain evidence="3">IoA-00</strain>
    </source>
</reference>
<dbReference type="InterPro" id="IPR030374">
    <property type="entry name" value="PABS"/>
</dbReference>
<dbReference type="PROSITE" id="PS01330">
    <property type="entry name" value="PABS_1"/>
    <property type="match status" value="1"/>
</dbReference>
<dbReference type="EC" id="2.5.1.22" evidence="3"/>
<evidence type="ECO:0000256" key="1">
    <source>
        <dbReference type="ARBA" id="ARBA00007867"/>
    </source>
</evidence>
<dbReference type="InterPro" id="IPR015576">
    <property type="entry name" value="Spermine_synthase_animal"/>
</dbReference>
<dbReference type="InterPro" id="IPR001045">
    <property type="entry name" value="Spermi_synthase"/>
</dbReference>
<dbReference type="Gene3D" id="2.30.140.10">
    <property type="entry name" value="Spermidine synthase, tetramerisation domain"/>
    <property type="match status" value="1"/>
</dbReference>
<dbReference type="OrthoDB" id="5953636at2759"/>
<dbReference type="GO" id="GO:0016768">
    <property type="term" value="F:spermine synthase activity"/>
    <property type="evidence" value="ECO:0007669"/>
    <property type="project" value="UniProtKB-EC"/>
</dbReference>
<evidence type="ECO:0000313" key="3">
    <source>
        <dbReference type="EMBL" id="CAF2996911.1"/>
    </source>
</evidence>
<dbReference type="Proteomes" id="UP000675881">
    <property type="component" value="Chromosome 7"/>
</dbReference>
<dbReference type="CDD" id="cd02440">
    <property type="entry name" value="AdoMet_MTases"/>
    <property type="match status" value="1"/>
</dbReference>